<keyword evidence="2" id="KW-1185">Reference proteome</keyword>
<dbReference type="InterPro" id="IPR036047">
    <property type="entry name" value="F-box-like_dom_sf"/>
</dbReference>
<protein>
    <recommendedName>
        <fullName evidence="3">F-box domain-containing protein</fullName>
    </recommendedName>
</protein>
<proteinExistence type="predicted"/>
<accession>A0A0C3BAN8</accession>
<reference evidence="2" key="2">
    <citation type="submission" date="2015-01" db="EMBL/GenBank/DDBJ databases">
        <title>Evolutionary Origins and Diversification of the Mycorrhizal Mutualists.</title>
        <authorList>
            <consortium name="DOE Joint Genome Institute"/>
            <consortium name="Mycorrhizal Genomics Consortium"/>
            <person name="Kohler A."/>
            <person name="Kuo A."/>
            <person name="Nagy L.G."/>
            <person name="Floudas D."/>
            <person name="Copeland A."/>
            <person name="Barry K.W."/>
            <person name="Cichocki N."/>
            <person name="Veneault-Fourrey C."/>
            <person name="LaButti K."/>
            <person name="Lindquist E.A."/>
            <person name="Lipzen A."/>
            <person name="Lundell T."/>
            <person name="Morin E."/>
            <person name="Murat C."/>
            <person name="Riley R."/>
            <person name="Ohm R."/>
            <person name="Sun H."/>
            <person name="Tunlid A."/>
            <person name="Henrissat B."/>
            <person name="Grigoriev I.V."/>
            <person name="Hibbett D.S."/>
            <person name="Martin F."/>
        </authorList>
    </citation>
    <scope>NUCLEOTIDE SEQUENCE [LARGE SCALE GENOMIC DNA]</scope>
    <source>
        <strain evidence="2">MAFF 305830</strain>
    </source>
</reference>
<organism evidence="1 2">
    <name type="scientific">Serendipita vermifera MAFF 305830</name>
    <dbReference type="NCBI Taxonomy" id="933852"/>
    <lineage>
        <taxon>Eukaryota</taxon>
        <taxon>Fungi</taxon>
        <taxon>Dikarya</taxon>
        <taxon>Basidiomycota</taxon>
        <taxon>Agaricomycotina</taxon>
        <taxon>Agaricomycetes</taxon>
        <taxon>Sebacinales</taxon>
        <taxon>Serendipitaceae</taxon>
        <taxon>Serendipita</taxon>
    </lineage>
</organism>
<dbReference type="Proteomes" id="UP000054097">
    <property type="component" value="Unassembled WGS sequence"/>
</dbReference>
<sequence length="425" mass="48305">MWQPADVSAFPTPSEKLKAQGVISIIEDELKEARLRVKRLDADLCRLKTWIALARRAPSDVLLIIFELCAKDDWKSPLNISAVSRSWRTVVLASPRAWSFIDLKECQNLNTIKLFFGRSGQCPLHVYTYSMIPLTLFESFAHRLQCLSLDVDSFDEYDIPDLIAFPNVKRLTFRNATGAIPLSLISITHFPALRALICEGQIISDITNSPDWTLTLEELYLSNSSDDAWLTVLRACRETLVSLGMGCGYINTPYLVTIELPMCKHLAIRCWDEIPDTWEVTLKTPVLECYTEYRYNHSIPGENEQIVHDDTAGVTRLRTDQLPPNDSAIPNLRLLEISDLKCSLPNYLDFLQSDGNTYPALERITYCSEGAELDETDLRDSNDFIRDWNQRRARPIAYEVVETWQDDMPGTIKSSCGVGLSCHDE</sequence>
<evidence type="ECO:0000313" key="1">
    <source>
        <dbReference type="EMBL" id="KIM28516.1"/>
    </source>
</evidence>
<dbReference type="EMBL" id="KN824292">
    <property type="protein sequence ID" value="KIM28516.1"/>
    <property type="molecule type" value="Genomic_DNA"/>
</dbReference>
<dbReference type="AlphaFoldDB" id="A0A0C3BAN8"/>
<dbReference type="HOGENOM" id="CLU_039336_0_0_1"/>
<name>A0A0C3BAN8_SERVB</name>
<reference evidence="1 2" key="1">
    <citation type="submission" date="2014-04" db="EMBL/GenBank/DDBJ databases">
        <authorList>
            <consortium name="DOE Joint Genome Institute"/>
            <person name="Kuo A."/>
            <person name="Zuccaro A."/>
            <person name="Kohler A."/>
            <person name="Nagy L.G."/>
            <person name="Floudas D."/>
            <person name="Copeland A."/>
            <person name="Barry K.W."/>
            <person name="Cichocki N."/>
            <person name="Veneault-Fourrey C."/>
            <person name="LaButti K."/>
            <person name="Lindquist E.A."/>
            <person name="Lipzen A."/>
            <person name="Lundell T."/>
            <person name="Morin E."/>
            <person name="Murat C."/>
            <person name="Sun H."/>
            <person name="Tunlid A."/>
            <person name="Henrissat B."/>
            <person name="Grigoriev I.V."/>
            <person name="Hibbett D.S."/>
            <person name="Martin F."/>
            <person name="Nordberg H.P."/>
            <person name="Cantor M.N."/>
            <person name="Hua S.X."/>
        </authorList>
    </citation>
    <scope>NUCLEOTIDE SEQUENCE [LARGE SCALE GENOMIC DNA]</scope>
    <source>
        <strain evidence="1 2">MAFF 305830</strain>
    </source>
</reference>
<dbReference type="OrthoDB" id="3063971at2759"/>
<gene>
    <name evidence="1" type="ORF">M408DRAFT_23573</name>
</gene>
<dbReference type="SUPFAM" id="SSF81383">
    <property type="entry name" value="F-box domain"/>
    <property type="match status" value="1"/>
</dbReference>
<evidence type="ECO:0008006" key="3">
    <source>
        <dbReference type="Google" id="ProtNLM"/>
    </source>
</evidence>
<evidence type="ECO:0000313" key="2">
    <source>
        <dbReference type="Proteomes" id="UP000054097"/>
    </source>
</evidence>
<dbReference type="STRING" id="933852.A0A0C3BAN8"/>